<organism evidence="2">
    <name type="scientific">Escherichia coli</name>
    <dbReference type="NCBI Taxonomy" id="562"/>
    <lineage>
        <taxon>Bacteria</taxon>
        <taxon>Pseudomonadati</taxon>
        <taxon>Pseudomonadota</taxon>
        <taxon>Gammaproteobacteria</taxon>
        <taxon>Enterobacterales</taxon>
        <taxon>Enterobacteriaceae</taxon>
        <taxon>Escherichia</taxon>
    </lineage>
</organism>
<dbReference type="EMBL" id="KY887595">
    <property type="protein sequence ID" value="ASF80753.1"/>
    <property type="molecule type" value="Genomic_DNA"/>
</dbReference>
<reference evidence="2" key="1">
    <citation type="submission" date="2017-04" db="EMBL/GenBank/DDBJ databases">
        <title>Characterization of IncA/C2 plasmids, encoding IMP-like metallo-beta-lactamases, recovered from silver gulls in Australia.</title>
        <authorList>
            <person name="Papagiannitsis C.C."/>
            <person name="Dolejska M."/>
        </authorList>
    </citation>
    <scope>NUCLEOTIDE SEQUENCE</scope>
    <source>
        <strain evidence="2">Ec78</strain>
        <strain evidence="1">Ec9</strain>
        <plasmid evidence="2">pEc78</plasmid>
        <plasmid evidence="1">pEc9</plasmid>
    </source>
</reference>
<name>A0A154CCS1_ECOLX</name>
<protein>
    <submittedName>
        <fullName evidence="2">Uncharacterized protein</fullName>
    </submittedName>
</protein>
<keyword evidence="2" id="KW-0614">Plasmid</keyword>
<dbReference type="AlphaFoldDB" id="A0A154CCS1"/>
<dbReference type="PANTHER" id="PTHR39337:SF1">
    <property type="entry name" value="BLR5642 PROTEIN"/>
    <property type="match status" value="1"/>
</dbReference>
<dbReference type="InterPro" id="IPR007438">
    <property type="entry name" value="DUF488"/>
</dbReference>
<geneLocation type="plasmid" evidence="2">
    <name>pEc78</name>
</geneLocation>
<accession>A0A154CCS1</accession>
<dbReference type="RefSeq" id="WP_047402202.1">
    <property type="nucleotide sequence ID" value="NZ_AP027578.1"/>
</dbReference>
<geneLocation type="plasmid" evidence="1">
    <name>pEc9</name>
</geneLocation>
<dbReference type="EMBL" id="KY887590">
    <property type="protein sequence ID" value="ASF79960.1"/>
    <property type="molecule type" value="Genomic_DNA"/>
</dbReference>
<dbReference type="PANTHER" id="PTHR39337">
    <property type="entry name" value="BLR5642 PROTEIN"/>
    <property type="match status" value="1"/>
</dbReference>
<dbReference type="Pfam" id="PF04343">
    <property type="entry name" value="DUF488"/>
    <property type="match status" value="1"/>
</dbReference>
<proteinExistence type="predicted"/>
<sequence>MKLFTIGFTQSSAEHFFTRLKESGARRILDVRLNNRSQLAGFAKQDDLKFFAHTLCDIDYAHMPDLAPTREMFERYKLQKGDWEIYSSDFIDLITKRHIESLEKSQFADACLLCSEHKPHHCHRRLVAEYLADKWPDVTIMHL</sequence>
<evidence type="ECO:0000313" key="1">
    <source>
        <dbReference type="EMBL" id="ASF79960.1"/>
    </source>
</evidence>
<evidence type="ECO:0000313" key="2">
    <source>
        <dbReference type="EMBL" id="ASF80753.1"/>
    </source>
</evidence>